<dbReference type="GO" id="GO:0000302">
    <property type="term" value="P:response to reactive oxygen species"/>
    <property type="evidence" value="ECO:0007669"/>
    <property type="project" value="TreeGrafter"/>
</dbReference>
<organism evidence="3">
    <name type="scientific">Pristhesancus plagipennis</name>
    <name type="common">Common assassin bug</name>
    <dbReference type="NCBI Taxonomy" id="1955184"/>
    <lineage>
        <taxon>Eukaryota</taxon>
        <taxon>Metazoa</taxon>
        <taxon>Ecdysozoa</taxon>
        <taxon>Arthropoda</taxon>
        <taxon>Hexapoda</taxon>
        <taxon>Insecta</taxon>
        <taxon>Pterygota</taxon>
        <taxon>Neoptera</taxon>
        <taxon>Paraneoptera</taxon>
        <taxon>Hemiptera</taxon>
        <taxon>Heteroptera</taxon>
        <taxon>Panheteroptera</taxon>
        <taxon>Cimicomorpha</taxon>
        <taxon>Reduviidae</taxon>
        <taxon>Harpactorinae</taxon>
        <taxon>Harpactorini</taxon>
        <taxon>Pristhesancus</taxon>
    </lineage>
</organism>
<feature type="domain" description="Lipocalin/cytosolic fatty-acid binding" evidence="2">
    <location>
        <begin position="51"/>
        <end position="166"/>
    </location>
</feature>
<name>A0A1Q1NP49_PRIPG</name>
<protein>
    <submittedName>
        <fullName evidence="3">Lipocalin-like protein 3</fullName>
    </submittedName>
</protein>
<evidence type="ECO:0000256" key="1">
    <source>
        <dbReference type="SAM" id="SignalP"/>
    </source>
</evidence>
<dbReference type="Gene3D" id="2.40.128.20">
    <property type="match status" value="1"/>
</dbReference>
<dbReference type="EMBL" id="KX752805">
    <property type="protein sequence ID" value="AQM58299.1"/>
    <property type="molecule type" value="mRNA"/>
</dbReference>
<sequence>MAKLVLLIFAAVVYTCAAKNVGTHPIIPFKKGQCLPASNMMKNFEPERFFTGTWYERSSYENDLTQADGKCSTMTAKITDGKVQMQFTHYDGFPFSRYTFVRGEASLEDTRSASFRLDMAFFPDLVEKYPIGILDTDYENYAVVYSCRKVEANLSDEMVWTFTRSRSDTSNDGLIDRAVKLAGFKPEAFTHYGPMNCPADEPTL</sequence>
<dbReference type="InterPro" id="IPR000566">
    <property type="entry name" value="Lipocln_cytosolic_FA-bd_dom"/>
</dbReference>
<dbReference type="PANTHER" id="PTHR10612">
    <property type="entry name" value="APOLIPOPROTEIN D"/>
    <property type="match status" value="1"/>
</dbReference>
<dbReference type="SUPFAM" id="SSF50814">
    <property type="entry name" value="Lipocalins"/>
    <property type="match status" value="1"/>
</dbReference>
<accession>A0A1Q1NP49</accession>
<dbReference type="InterPro" id="IPR012674">
    <property type="entry name" value="Calycin"/>
</dbReference>
<proteinExistence type="evidence at transcript level"/>
<dbReference type="GO" id="GO:0005737">
    <property type="term" value="C:cytoplasm"/>
    <property type="evidence" value="ECO:0007669"/>
    <property type="project" value="TreeGrafter"/>
</dbReference>
<dbReference type="PANTHER" id="PTHR10612:SF34">
    <property type="entry name" value="APOLIPOPROTEIN D"/>
    <property type="match status" value="1"/>
</dbReference>
<dbReference type="GO" id="GO:0006629">
    <property type="term" value="P:lipid metabolic process"/>
    <property type="evidence" value="ECO:0007669"/>
    <property type="project" value="TreeGrafter"/>
</dbReference>
<feature type="signal peptide" evidence="1">
    <location>
        <begin position="1"/>
        <end position="18"/>
    </location>
</feature>
<keyword evidence="1" id="KW-0732">Signal</keyword>
<dbReference type="Pfam" id="PF00061">
    <property type="entry name" value="Lipocalin"/>
    <property type="match status" value="1"/>
</dbReference>
<evidence type="ECO:0000259" key="2">
    <source>
        <dbReference type="Pfam" id="PF00061"/>
    </source>
</evidence>
<feature type="chain" id="PRO_5012817628" evidence="1">
    <location>
        <begin position="19"/>
        <end position="204"/>
    </location>
</feature>
<evidence type="ECO:0000313" key="3">
    <source>
        <dbReference type="EMBL" id="AQM58299.1"/>
    </source>
</evidence>
<dbReference type="AlphaFoldDB" id="A0A1Q1NP49"/>
<reference evidence="3" key="1">
    <citation type="journal article" date="2017" name="Mol. Cell. Proteomics">
        <title>Melt with this kiss: Paralysing and liquefying venom of the assassin bug Pristhesancus plagipennis (Hemiptera: Reduviidae).</title>
        <authorList>
            <person name="Walker A.A."/>
            <person name="Madio B."/>
            <person name="Jin J."/>
            <person name="Undheim E.A."/>
            <person name="Fry B.G."/>
            <person name="King G.F."/>
        </authorList>
    </citation>
    <scope>NUCLEOTIDE SEQUENCE</scope>
    <source>
        <tissue evidence="3">Labial/venom glands</tissue>
    </source>
</reference>